<comment type="caution">
    <text evidence="3">The sequence shown here is derived from an EMBL/GenBank/DDBJ whole genome shotgun (WGS) entry which is preliminary data.</text>
</comment>
<sequence>MLLVQILFLSFFCKCEDESSPNDDDFWDKLSDDDIVVEDHVKGNLYDKARFNLPIRRRMKLYPHVQKTVKYLHGRQNMEFIYESKVPTLIFLDSDDVTVEKIDISKMSKDDIISLLALRGFKDIEDEPMPQPEKPGQNQGQQENETTSSNQTLNTDETNKTTANQENQTNTNQTNSNEL</sequence>
<evidence type="ECO:0000256" key="2">
    <source>
        <dbReference type="SAM" id="SignalP"/>
    </source>
</evidence>
<organism evidence="3 4">
    <name type="scientific">Tritrichomonas musculus</name>
    <dbReference type="NCBI Taxonomy" id="1915356"/>
    <lineage>
        <taxon>Eukaryota</taxon>
        <taxon>Metamonada</taxon>
        <taxon>Parabasalia</taxon>
        <taxon>Tritrichomonadida</taxon>
        <taxon>Tritrichomonadidae</taxon>
        <taxon>Tritrichomonas</taxon>
    </lineage>
</organism>
<feature type="compositionally biased region" description="Polar residues" evidence="1">
    <location>
        <begin position="136"/>
        <end position="156"/>
    </location>
</feature>
<dbReference type="EMBL" id="JAPFFF010000011">
    <property type="protein sequence ID" value="KAK8878248.1"/>
    <property type="molecule type" value="Genomic_DNA"/>
</dbReference>
<name>A0ABR2JK34_9EUKA</name>
<dbReference type="Proteomes" id="UP001470230">
    <property type="component" value="Unassembled WGS sequence"/>
</dbReference>
<dbReference type="InterPro" id="IPR036249">
    <property type="entry name" value="Thioredoxin-like_sf"/>
</dbReference>
<keyword evidence="2" id="KW-0732">Signal</keyword>
<proteinExistence type="predicted"/>
<accession>A0ABR2JK34</accession>
<evidence type="ECO:0000313" key="3">
    <source>
        <dbReference type="EMBL" id="KAK8878248.1"/>
    </source>
</evidence>
<dbReference type="InterPro" id="IPR038219">
    <property type="entry name" value="Sep15/SelM_sf"/>
</dbReference>
<reference evidence="3 4" key="1">
    <citation type="submission" date="2024-04" db="EMBL/GenBank/DDBJ databases">
        <title>Tritrichomonas musculus Genome.</title>
        <authorList>
            <person name="Alves-Ferreira E."/>
            <person name="Grigg M."/>
            <person name="Lorenzi H."/>
            <person name="Galac M."/>
        </authorList>
    </citation>
    <scope>NUCLEOTIDE SEQUENCE [LARGE SCALE GENOMIC DNA]</scope>
    <source>
        <strain evidence="3 4">EAF2021</strain>
    </source>
</reference>
<evidence type="ECO:0008006" key="5">
    <source>
        <dbReference type="Google" id="ProtNLM"/>
    </source>
</evidence>
<protein>
    <recommendedName>
        <fullName evidence="5">Selenoprotein F/M domain-containing protein</fullName>
    </recommendedName>
</protein>
<dbReference type="SUPFAM" id="SSF52833">
    <property type="entry name" value="Thioredoxin-like"/>
    <property type="match status" value="1"/>
</dbReference>
<gene>
    <name evidence="3" type="ORF">M9Y10_005013</name>
</gene>
<feature type="compositionally biased region" description="Low complexity" evidence="1">
    <location>
        <begin position="160"/>
        <end position="179"/>
    </location>
</feature>
<evidence type="ECO:0000313" key="4">
    <source>
        <dbReference type="Proteomes" id="UP001470230"/>
    </source>
</evidence>
<feature type="chain" id="PRO_5046655552" description="Selenoprotein F/M domain-containing protein" evidence="2">
    <location>
        <begin position="18"/>
        <end position="179"/>
    </location>
</feature>
<feature type="region of interest" description="Disordered" evidence="1">
    <location>
        <begin position="125"/>
        <end position="179"/>
    </location>
</feature>
<evidence type="ECO:0000256" key="1">
    <source>
        <dbReference type="SAM" id="MobiDB-lite"/>
    </source>
</evidence>
<feature type="signal peptide" evidence="2">
    <location>
        <begin position="1"/>
        <end position="17"/>
    </location>
</feature>
<dbReference type="Gene3D" id="3.40.30.50">
    <property type="entry name" value="Sep15/SelM thioredoxin-like domain, active-site redox motif"/>
    <property type="match status" value="1"/>
</dbReference>
<keyword evidence="4" id="KW-1185">Reference proteome</keyword>